<dbReference type="CDD" id="cd17480">
    <property type="entry name" value="MFS_SLC40A1_like"/>
    <property type="match status" value="1"/>
</dbReference>
<accession>W6QGZ6</accession>
<dbReference type="OrthoDB" id="648861at2759"/>
<feature type="transmembrane region" description="Helical" evidence="7">
    <location>
        <begin position="67"/>
        <end position="90"/>
    </location>
</feature>
<evidence type="ECO:0000256" key="2">
    <source>
        <dbReference type="ARBA" id="ARBA00006279"/>
    </source>
</evidence>
<dbReference type="InterPro" id="IPR036259">
    <property type="entry name" value="MFS_trans_sf"/>
</dbReference>
<dbReference type="SUPFAM" id="SSF103473">
    <property type="entry name" value="MFS general substrate transporter"/>
    <property type="match status" value="1"/>
</dbReference>
<comment type="function">
    <text evidence="7">May be involved in iron transport and iron homeostasis.</text>
</comment>
<dbReference type="OMA" id="YPVFISY"/>
<dbReference type="Pfam" id="PF06963">
    <property type="entry name" value="FPN1"/>
    <property type="match status" value="1"/>
</dbReference>
<evidence type="ECO:0000256" key="6">
    <source>
        <dbReference type="ARBA" id="ARBA00023136"/>
    </source>
</evidence>
<dbReference type="PANTHER" id="PTHR11660:SF57">
    <property type="entry name" value="SOLUTE CARRIER FAMILY 40 MEMBER"/>
    <property type="match status" value="1"/>
</dbReference>
<dbReference type="GO" id="GO:0016020">
    <property type="term" value="C:membrane"/>
    <property type="evidence" value="ECO:0007669"/>
    <property type="project" value="UniProtKB-SubCell"/>
</dbReference>
<dbReference type="STRING" id="1365484.W6QGZ6"/>
<evidence type="ECO:0000313" key="10">
    <source>
        <dbReference type="Proteomes" id="UP000030686"/>
    </source>
</evidence>
<dbReference type="EMBL" id="HG792015">
    <property type="protein sequence ID" value="CDM28882.1"/>
    <property type="molecule type" value="Genomic_DNA"/>
</dbReference>
<dbReference type="AlphaFoldDB" id="W6QGZ6"/>
<keyword evidence="7" id="KW-0406">Ion transport</keyword>
<keyword evidence="10" id="KW-1185">Reference proteome</keyword>
<keyword evidence="5 7" id="KW-1133">Transmembrane helix</keyword>
<proteinExistence type="inferred from homology"/>
<dbReference type="Proteomes" id="UP000030686">
    <property type="component" value="Unassembled WGS sequence"/>
</dbReference>
<comment type="similarity">
    <text evidence="2 7">Belongs to the ferroportin (FP) (TC 2.A.100) family. SLC40A subfamily.</text>
</comment>
<evidence type="ECO:0000256" key="1">
    <source>
        <dbReference type="ARBA" id="ARBA00004141"/>
    </source>
</evidence>
<evidence type="ECO:0000256" key="8">
    <source>
        <dbReference type="SAM" id="MobiDB-lite"/>
    </source>
</evidence>
<gene>
    <name evidence="9" type="ORF">PROQFM164_S01g002693</name>
</gene>
<reference evidence="9" key="1">
    <citation type="journal article" date="2014" name="Nat. Commun.">
        <title>Multiple recent horizontal transfers of a large genomic region in cheese making fungi.</title>
        <authorList>
            <person name="Cheeseman K."/>
            <person name="Ropars J."/>
            <person name="Renault P."/>
            <person name="Dupont J."/>
            <person name="Gouzy J."/>
            <person name="Branca A."/>
            <person name="Abraham A.L."/>
            <person name="Ceppi M."/>
            <person name="Conseiller E."/>
            <person name="Debuchy R."/>
            <person name="Malagnac F."/>
            <person name="Goarin A."/>
            <person name="Silar P."/>
            <person name="Lacoste S."/>
            <person name="Sallet E."/>
            <person name="Bensimon A."/>
            <person name="Giraud T."/>
            <person name="Brygoo Y."/>
        </authorList>
    </citation>
    <scope>NUCLEOTIDE SEQUENCE [LARGE SCALE GENOMIC DNA]</scope>
    <source>
        <strain evidence="9">FM164</strain>
    </source>
</reference>
<keyword evidence="3 7" id="KW-0813">Transport</keyword>
<dbReference type="GO" id="GO:0005381">
    <property type="term" value="F:iron ion transmembrane transporter activity"/>
    <property type="evidence" value="ECO:0007669"/>
    <property type="project" value="UniProtKB-UniRule"/>
</dbReference>
<feature type="transmembrane region" description="Helical" evidence="7">
    <location>
        <begin position="286"/>
        <end position="311"/>
    </location>
</feature>
<feature type="transmembrane region" description="Helical" evidence="7">
    <location>
        <begin position="352"/>
        <end position="372"/>
    </location>
</feature>
<protein>
    <recommendedName>
        <fullName evidence="7">Solute carrier family 40 member</fullName>
    </recommendedName>
</protein>
<feature type="region of interest" description="Disordered" evidence="8">
    <location>
        <begin position="1"/>
        <end position="41"/>
    </location>
</feature>
<feature type="transmembrane region" description="Helical" evidence="7">
    <location>
        <begin position="447"/>
        <end position="467"/>
    </location>
</feature>
<keyword evidence="6 7" id="KW-0472">Membrane</keyword>
<evidence type="ECO:0000256" key="5">
    <source>
        <dbReference type="ARBA" id="ARBA00022989"/>
    </source>
</evidence>
<organism evidence="9 10">
    <name type="scientific">Penicillium roqueforti (strain FM164)</name>
    <dbReference type="NCBI Taxonomy" id="1365484"/>
    <lineage>
        <taxon>Eukaryota</taxon>
        <taxon>Fungi</taxon>
        <taxon>Dikarya</taxon>
        <taxon>Ascomycota</taxon>
        <taxon>Pezizomycotina</taxon>
        <taxon>Eurotiomycetes</taxon>
        <taxon>Eurotiomycetidae</taxon>
        <taxon>Eurotiales</taxon>
        <taxon>Aspergillaceae</taxon>
        <taxon>Penicillium</taxon>
    </lineage>
</organism>
<evidence type="ECO:0000256" key="4">
    <source>
        <dbReference type="ARBA" id="ARBA00022692"/>
    </source>
</evidence>
<feature type="compositionally biased region" description="Polar residues" evidence="8">
    <location>
        <begin position="12"/>
        <end position="25"/>
    </location>
</feature>
<evidence type="ECO:0000256" key="3">
    <source>
        <dbReference type="ARBA" id="ARBA00022448"/>
    </source>
</evidence>
<comment type="subcellular location">
    <subcellularLocation>
        <location evidence="1 7">Membrane</location>
        <topology evidence="1 7">Multi-pass membrane protein</topology>
    </subcellularLocation>
</comment>
<name>W6QGZ6_PENRF</name>
<evidence type="ECO:0000313" key="9">
    <source>
        <dbReference type="EMBL" id="CDM28882.1"/>
    </source>
</evidence>
<dbReference type="PANTHER" id="PTHR11660">
    <property type="entry name" value="SOLUTE CARRIER FAMILY 40 MEMBER"/>
    <property type="match status" value="1"/>
</dbReference>
<comment type="caution">
    <text evidence="7">Lacks conserved residue(s) required for the propagation of feature annotation.</text>
</comment>
<evidence type="ECO:0000256" key="7">
    <source>
        <dbReference type="RuleBase" id="RU365065"/>
    </source>
</evidence>
<dbReference type="InterPro" id="IPR009716">
    <property type="entry name" value="Ferroportin-1"/>
</dbReference>
<sequence length="496" mass="54159">MVLGSEFPEPSRQPSEDISNSSNPLLPTLADDGPPQNDSPAPEAHSVLTRLYISHTLSTWNSRMFEFGAVLFLASIFPGTLLYASIYALVRAFSAVALSSWLGAQVDRSDRLVAVRHSIVWQRVPVAISCLCFVATLSTDSWSLTIALFTVQGLLACMEKLAATANTVAVERDWAIVISESINVPRQDLNASMRRIDLFCKLLAPVFISLIDSISTPYAIWTVFTMNTASVLVEYLAIAQVYQSVPALTKTQAPTTQADDTNGKSDTRCLSSSLAPWKEYIASPVFLASFALSLLYLTVLSFGATMVTYLLHTGFTPLEVSYMRIGSVVAELSGTWTAPMVMNRIGPIRSGLWFLNWQFICIAAATVAFVFWDPSSQFVAGALITGVALSRIGLWGFDLSVQFLVQENIQEHARARFSATEMALQNVFEMLSFASTIAFPLPAQFRYPVMISSGAVAVAAVCFATYVRKERGHLLHRSRCMGGDKVSYRAIGSGSV</sequence>
<keyword evidence="4 7" id="KW-0812">Transmembrane</keyword>
<feature type="transmembrane region" description="Helical" evidence="7">
    <location>
        <begin position="202"/>
        <end position="224"/>
    </location>
</feature>